<evidence type="ECO:0000313" key="6">
    <source>
        <dbReference type="EMBL" id="MCQ4922465.1"/>
    </source>
</evidence>
<name>A0ABT1S7M2_9FIRM</name>
<dbReference type="InterPro" id="IPR012312">
    <property type="entry name" value="Hemerythrin-like"/>
</dbReference>
<protein>
    <submittedName>
        <fullName evidence="6">Iron-sulfur cluster repair di-iron protein</fullName>
    </submittedName>
</protein>
<dbReference type="RefSeq" id="WP_256310712.1">
    <property type="nucleotide sequence ID" value="NZ_JANGAC010000003.1"/>
</dbReference>
<proteinExistence type="predicted"/>
<keyword evidence="7" id="KW-1185">Reference proteome</keyword>
<evidence type="ECO:0000256" key="3">
    <source>
        <dbReference type="ARBA" id="ARBA00022723"/>
    </source>
</evidence>
<reference evidence="6 7" key="1">
    <citation type="submission" date="2022-06" db="EMBL/GenBank/DDBJ databases">
        <title>Isolation of gut microbiota from human fecal samples.</title>
        <authorList>
            <person name="Pamer E.G."/>
            <person name="Barat B."/>
            <person name="Waligurski E."/>
            <person name="Medina S."/>
            <person name="Paddock L."/>
            <person name="Mostad J."/>
        </authorList>
    </citation>
    <scope>NUCLEOTIDE SEQUENCE [LARGE SCALE GENOMIC DNA]</scope>
    <source>
        <strain evidence="6 7">DFI.7.95</strain>
    </source>
</reference>
<dbReference type="InterPro" id="IPR019903">
    <property type="entry name" value="RIC_family"/>
</dbReference>
<evidence type="ECO:0000256" key="4">
    <source>
        <dbReference type="ARBA" id="ARBA00023004"/>
    </source>
</evidence>
<organism evidence="6 7">
    <name type="scientific">Tissierella carlieri</name>
    <dbReference type="NCBI Taxonomy" id="689904"/>
    <lineage>
        <taxon>Bacteria</taxon>
        <taxon>Bacillati</taxon>
        <taxon>Bacillota</taxon>
        <taxon>Tissierellia</taxon>
        <taxon>Tissierellales</taxon>
        <taxon>Tissierellaceae</taxon>
        <taxon>Tissierella</taxon>
    </lineage>
</organism>
<dbReference type="NCBIfam" id="TIGR03652">
    <property type="entry name" value="FeS_repair_RIC"/>
    <property type="match status" value="1"/>
</dbReference>
<evidence type="ECO:0000259" key="5">
    <source>
        <dbReference type="Pfam" id="PF01814"/>
    </source>
</evidence>
<keyword evidence="4" id="KW-0408">Iron</keyword>
<dbReference type="Gene3D" id="1.10.3910.10">
    <property type="entry name" value="SP0561-like"/>
    <property type="match status" value="1"/>
</dbReference>
<dbReference type="PANTHER" id="PTHR36438:SF1">
    <property type="entry name" value="IRON-SULFUR CLUSTER REPAIR PROTEIN YTFE"/>
    <property type="match status" value="1"/>
</dbReference>
<keyword evidence="3" id="KW-0479">Metal-binding</keyword>
<dbReference type="Pfam" id="PF04405">
    <property type="entry name" value="ScdA_N"/>
    <property type="match status" value="1"/>
</dbReference>
<dbReference type="Pfam" id="PF01814">
    <property type="entry name" value="Hemerythrin"/>
    <property type="match status" value="1"/>
</dbReference>
<dbReference type="PANTHER" id="PTHR36438">
    <property type="entry name" value="IRON-SULFUR CLUSTER REPAIR PROTEIN YTFE"/>
    <property type="match status" value="1"/>
</dbReference>
<evidence type="ECO:0000256" key="1">
    <source>
        <dbReference type="ARBA" id="ARBA00004496"/>
    </source>
</evidence>
<evidence type="ECO:0000256" key="2">
    <source>
        <dbReference type="ARBA" id="ARBA00022490"/>
    </source>
</evidence>
<comment type="subcellular location">
    <subcellularLocation>
        <location evidence="1">Cytoplasm</location>
    </subcellularLocation>
</comment>
<evidence type="ECO:0000313" key="7">
    <source>
        <dbReference type="Proteomes" id="UP001524478"/>
    </source>
</evidence>
<dbReference type="InterPro" id="IPR038062">
    <property type="entry name" value="ScdA-like_N_sf"/>
</dbReference>
<feature type="domain" description="Hemerythrin-like" evidence="5">
    <location>
        <begin position="87"/>
        <end position="231"/>
    </location>
</feature>
<sequence length="239" mass="27917">MSKFNSSERIGEIVAKFPKAADIFIENKIDFCCGGDRSLIVAIEEKRLNETKILDDLNKLYEEFENNLDSKDINWQEAPIIELVGYIINKHHAYLWDELPRISKLTTTILKVHGQSHPELSKVHKLFNTLKMELEEHLNKEETMQYPAVREYARTKSYADLERAINIINELEKEHTGAGDILKELRIVTDDYKIPADVCPTFELTYEKLQEMESDLFKHIHLENNILFPRLRQLFGNKA</sequence>
<keyword evidence="2" id="KW-0963">Cytoplasm</keyword>
<dbReference type="Proteomes" id="UP001524478">
    <property type="component" value="Unassembled WGS sequence"/>
</dbReference>
<dbReference type="EMBL" id="JANGAC010000003">
    <property type="protein sequence ID" value="MCQ4922465.1"/>
    <property type="molecule type" value="Genomic_DNA"/>
</dbReference>
<accession>A0ABT1S7M2</accession>
<gene>
    <name evidence="6" type="primary">ric</name>
    <name evidence="6" type="ORF">NE686_05160</name>
</gene>
<dbReference type="Gene3D" id="1.20.120.520">
    <property type="entry name" value="nmb1532 protein domain like"/>
    <property type="match status" value="1"/>
</dbReference>
<comment type="caution">
    <text evidence="6">The sequence shown here is derived from an EMBL/GenBank/DDBJ whole genome shotgun (WGS) entry which is preliminary data.</text>
</comment>